<dbReference type="PANTHER" id="PTHR40076">
    <property type="entry name" value="MEMBRANE PROTEIN-RELATED"/>
    <property type="match status" value="1"/>
</dbReference>
<dbReference type="Pfam" id="PF06161">
    <property type="entry name" value="DUF975"/>
    <property type="match status" value="1"/>
</dbReference>
<evidence type="ECO:0000313" key="2">
    <source>
        <dbReference type="EMBL" id="TDA21560.1"/>
    </source>
</evidence>
<dbReference type="InterPro" id="IPR010380">
    <property type="entry name" value="DUF975"/>
</dbReference>
<dbReference type="Proteomes" id="UP000295710">
    <property type="component" value="Unassembled WGS sequence"/>
</dbReference>
<keyword evidence="3" id="KW-1185">Reference proteome</keyword>
<sequence length="250" mass="28103">MWNRVELKMRGKQAFQYNYWPCVGVAFIMSVISMVFSSGGASRSAASLRQRTYYSDSSDLWNGAAYTDSFSAGWPAFGAILGAVAIMLALFGTLLMIFVGNVLEVGGKRFFVRNQTERVGVGAVLDGFRSGHYGNIVLTMFLRDLFIFLWALLLIVPGIIKSYEYRMVPYILSENPGMSYKEAFAISKRMMTGQKLETFIMDVSFIGWYLLGGITCGIVNIFYVMPYVEASFAEMYSFNRAKAYAEGYIR</sequence>
<feature type="transmembrane region" description="Helical" evidence="1">
    <location>
        <begin position="136"/>
        <end position="160"/>
    </location>
</feature>
<evidence type="ECO:0000313" key="3">
    <source>
        <dbReference type="Proteomes" id="UP000295710"/>
    </source>
</evidence>
<feature type="transmembrane region" description="Helical" evidence="1">
    <location>
        <begin position="76"/>
        <end position="103"/>
    </location>
</feature>
<feature type="transmembrane region" description="Helical" evidence="1">
    <location>
        <begin position="20"/>
        <end position="41"/>
    </location>
</feature>
<comment type="caution">
    <text evidence="2">The sequence shown here is derived from an EMBL/GenBank/DDBJ whole genome shotgun (WGS) entry which is preliminary data.</text>
</comment>
<dbReference type="EMBL" id="SMMX01000008">
    <property type="protein sequence ID" value="TDA21560.1"/>
    <property type="molecule type" value="Genomic_DNA"/>
</dbReference>
<name>A0A4V2WSH0_9FIRM</name>
<dbReference type="PANTHER" id="PTHR40076:SF1">
    <property type="entry name" value="MEMBRANE PROTEIN"/>
    <property type="match status" value="1"/>
</dbReference>
<dbReference type="RefSeq" id="WP_132277998.1">
    <property type="nucleotide sequence ID" value="NZ_JAOBST010000004.1"/>
</dbReference>
<protein>
    <submittedName>
        <fullName evidence="2">DUF975 family protein</fullName>
    </submittedName>
</protein>
<reference evidence="2 3" key="1">
    <citation type="journal article" date="2016" name="Nat. Microbiol.">
        <title>The Mouse Intestinal Bacterial Collection (miBC) provides host-specific insight into cultured diversity and functional potential of the gut microbiota.</title>
        <authorList>
            <person name="Lagkouvardos I."/>
            <person name="Pukall R."/>
            <person name="Abt B."/>
            <person name="Foesel B.U."/>
            <person name="Meier-Kolthoff J.P."/>
            <person name="Kumar N."/>
            <person name="Bresciani A."/>
            <person name="Martinez I."/>
            <person name="Just S."/>
            <person name="Ziegler C."/>
            <person name="Brugiroux S."/>
            <person name="Garzetti D."/>
            <person name="Wenning M."/>
            <person name="Bui T.P."/>
            <person name="Wang J."/>
            <person name="Hugenholtz F."/>
            <person name="Plugge C.M."/>
            <person name="Peterson D.A."/>
            <person name="Hornef M.W."/>
            <person name="Baines J.F."/>
            <person name="Smidt H."/>
            <person name="Walter J."/>
            <person name="Kristiansen K."/>
            <person name="Nielsen H.B."/>
            <person name="Haller D."/>
            <person name="Overmann J."/>
            <person name="Stecher B."/>
            <person name="Clavel T."/>
        </authorList>
    </citation>
    <scope>NUCLEOTIDE SEQUENCE [LARGE SCALE GENOMIC DNA]</scope>
    <source>
        <strain evidence="2 3">DSM 28560</strain>
    </source>
</reference>
<gene>
    <name evidence="2" type="ORF">E1963_11225</name>
</gene>
<keyword evidence="1" id="KW-1133">Transmembrane helix</keyword>
<keyword evidence="1" id="KW-0812">Transmembrane</keyword>
<keyword evidence="1" id="KW-0472">Membrane</keyword>
<accession>A0A4V2WSH0</accession>
<dbReference type="AlphaFoldDB" id="A0A4V2WSH0"/>
<evidence type="ECO:0000256" key="1">
    <source>
        <dbReference type="SAM" id="Phobius"/>
    </source>
</evidence>
<organism evidence="2 3">
    <name type="scientific">Extibacter muris</name>
    <dbReference type="NCBI Taxonomy" id="1796622"/>
    <lineage>
        <taxon>Bacteria</taxon>
        <taxon>Bacillati</taxon>
        <taxon>Bacillota</taxon>
        <taxon>Clostridia</taxon>
        <taxon>Lachnospirales</taxon>
        <taxon>Lachnospiraceae</taxon>
        <taxon>Extibacter</taxon>
    </lineage>
</organism>
<proteinExistence type="predicted"/>
<feature type="transmembrane region" description="Helical" evidence="1">
    <location>
        <begin position="206"/>
        <end position="225"/>
    </location>
</feature>